<name>A0A4C2A7N2_EUMVA</name>
<dbReference type="OrthoDB" id="411871at2759"/>
<dbReference type="AlphaFoldDB" id="A0A4C2A7N2"/>
<feature type="compositionally biased region" description="Basic and acidic residues" evidence="1">
    <location>
        <begin position="343"/>
        <end position="359"/>
    </location>
</feature>
<feature type="region of interest" description="Disordered" evidence="1">
    <location>
        <begin position="380"/>
        <end position="426"/>
    </location>
</feature>
<comment type="caution">
    <text evidence="2">The sequence shown here is derived from an EMBL/GenBank/DDBJ whole genome shotgun (WGS) entry which is preliminary data.</text>
</comment>
<sequence length="468" mass="51086">MRGETAKKRKVWQRTKARGGDRELEARLVYLRARRRTAEGCEKYKQLISGKLRRVAMWTLGYCLSGGLGDVEPRNVVNGLALSEGFATDTAGAMSGMLEPDAGPVSSLVLGKIVGSLPNTALGLDGISSRIVKHVWKAVQQEFCEVINRCVKDGVFPGVWKSGRLLVIPKGNGRPVSDPKAYRPITLLGWGSSLAPKSCGRGPQWGAPRALSTTRTHARLLGPCFKTGPASARNRIIADGYAHGQRLHGGRIDAGAQRRGPHSGGTSNATTPRVGPDAPKRVRVSYSYRPIGRPVGHRRGPTTELRSPGSRTALRPTSNGSRCLTERECTSPATIRTIRARRHGPERPRSTDVRDDRTHAARKRTLNLSVRSFEFRRAALKQPDSEESPSPPRSVSTGLAPSTGKRPRSRRTWTGDPTTRKRNLPNTTCRATVTIARFGAGLFPVRSPLLRKSWLVFPPLTNMLKFGG</sequence>
<protein>
    <submittedName>
        <fullName evidence="2">115 kDa protein in type-1 retrotransposable element R1DM</fullName>
    </submittedName>
</protein>
<organism evidence="2 3">
    <name type="scientific">Eumeta variegata</name>
    <name type="common">Bagworm moth</name>
    <name type="synonym">Eumeta japonica</name>
    <dbReference type="NCBI Taxonomy" id="151549"/>
    <lineage>
        <taxon>Eukaryota</taxon>
        <taxon>Metazoa</taxon>
        <taxon>Ecdysozoa</taxon>
        <taxon>Arthropoda</taxon>
        <taxon>Hexapoda</taxon>
        <taxon>Insecta</taxon>
        <taxon>Pterygota</taxon>
        <taxon>Neoptera</taxon>
        <taxon>Endopterygota</taxon>
        <taxon>Lepidoptera</taxon>
        <taxon>Glossata</taxon>
        <taxon>Ditrysia</taxon>
        <taxon>Tineoidea</taxon>
        <taxon>Psychidae</taxon>
        <taxon>Oiketicinae</taxon>
        <taxon>Eumeta</taxon>
    </lineage>
</organism>
<dbReference type="EMBL" id="BGZK01002820">
    <property type="protein sequence ID" value="GBP96666.1"/>
    <property type="molecule type" value="Genomic_DNA"/>
</dbReference>
<evidence type="ECO:0000256" key="1">
    <source>
        <dbReference type="SAM" id="MobiDB-lite"/>
    </source>
</evidence>
<gene>
    <name evidence="2" type="ORF">EVAR_89991_1</name>
</gene>
<dbReference type="Proteomes" id="UP000299102">
    <property type="component" value="Unassembled WGS sequence"/>
</dbReference>
<evidence type="ECO:0000313" key="2">
    <source>
        <dbReference type="EMBL" id="GBP96666.1"/>
    </source>
</evidence>
<keyword evidence="3" id="KW-1185">Reference proteome</keyword>
<reference evidence="2 3" key="1">
    <citation type="journal article" date="2019" name="Commun. Biol.">
        <title>The bagworm genome reveals a unique fibroin gene that provides high tensile strength.</title>
        <authorList>
            <person name="Kono N."/>
            <person name="Nakamura H."/>
            <person name="Ohtoshi R."/>
            <person name="Tomita M."/>
            <person name="Numata K."/>
            <person name="Arakawa K."/>
        </authorList>
    </citation>
    <scope>NUCLEOTIDE SEQUENCE [LARGE SCALE GENOMIC DNA]</scope>
</reference>
<feature type="region of interest" description="Disordered" evidence="1">
    <location>
        <begin position="252"/>
        <end position="363"/>
    </location>
</feature>
<proteinExistence type="predicted"/>
<accession>A0A4C2A7N2</accession>
<evidence type="ECO:0000313" key="3">
    <source>
        <dbReference type="Proteomes" id="UP000299102"/>
    </source>
</evidence>